<dbReference type="Proteomes" id="UP000510927">
    <property type="component" value="Chromosome"/>
</dbReference>
<sequence>MITLSNSELAVTLTLDVVGYESPEASDNWLLLKVNLTQADKRFDRIDPALECIDIKRIHEWFSALSERRLPSSVRLWFTEPCLGLECYGHWDGRVRIAVNLACELRPPFLLRARDAGRDEWLDEELDGEEWSVWFDLTEDDFFNILAKLESYIQHYPARR</sequence>
<evidence type="ECO:0000313" key="2">
    <source>
        <dbReference type="Proteomes" id="UP000510927"/>
    </source>
</evidence>
<dbReference type="EMBL" id="CP055675">
    <property type="protein sequence ID" value="QLN02367.1"/>
    <property type="molecule type" value="Genomic_DNA"/>
</dbReference>
<name>A0A7K4HUW9_ESCFE</name>
<dbReference type="Pfam" id="PF24716">
    <property type="entry name" value="WapI"/>
    <property type="match status" value="1"/>
</dbReference>
<dbReference type="AlphaFoldDB" id="A0A7K4HUW9"/>
<reference evidence="1 2" key="1">
    <citation type="submission" date="2020-06" db="EMBL/GenBank/DDBJ databases">
        <title>REHAB project genomes.</title>
        <authorList>
            <person name="Shaw L.P."/>
        </authorList>
    </citation>
    <scope>NUCLEOTIDE SEQUENCE [LARGE SCALE GENOMIC DNA]</scope>
    <source>
        <strain evidence="1 2">RHB28-C13</strain>
    </source>
</reference>
<dbReference type="InterPro" id="IPR056510">
    <property type="entry name" value="WapI"/>
</dbReference>
<dbReference type="GeneID" id="75059719"/>
<evidence type="ECO:0000313" key="1">
    <source>
        <dbReference type="EMBL" id="QLN02367.1"/>
    </source>
</evidence>
<dbReference type="RefSeq" id="WP_000631826.1">
    <property type="nucleotide sequence ID" value="NZ_AP027926.1"/>
</dbReference>
<proteinExistence type="predicted"/>
<organism evidence="1 2">
    <name type="scientific">Escherichia fergusonii</name>
    <dbReference type="NCBI Taxonomy" id="564"/>
    <lineage>
        <taxon>Bacteria</taxon>
        <taxon>Pseudomonadati</taxon>
        <taxon>Pseudomonadota</taxon>
        <taxon>Gammaproteobacteria</taxon>
        <taxon>Enterobacterales</taxon>
        <taxon>Enterobacteriaceae</taxon>
        <taxon>Escherichia</taxon>
    </lineage>
</organism>
<accession>A0A7K4HUW9</accession>
<protein>
    <submittedName>
        <fullName evidence="1">Uncharacterized protein</fullName>
    </submittedName>
</protein>
<gene>
    <name evidence="1" type="ORF">HVY52_22170</name>
</gene>